<evidence type="ECO:0000313" key="5">
    <source>
        <dbReference type="Proteomes" id="UP001154252"/>
    </source>
</evidence>
<dbReference type="GO" id="GO:0019748">
    <property type="term" value="P:secondary metabolic process"/>
    <property type="evidence" value="ECO:0007669"/>
    <property type="project" value="TreeGrafter"/>
</dbReference>
<name>A0A9W4KJ47_9EURO</name>
<reference evidence="4" key="1">
    <citation type="submission" date="2021-07" db="EMBL/GenBank/DDBJ databases">
        <authorList>
            <person name="Branca A.L. A."/>
        </authorList>
    </citation>
    <scope>NUCLEOTIDE SEQUENCE</scope>
</reference>
<dbReference type="PANTHER" id="PTHR48070:SF6">
    <property type="entry name" value="ESTERASE OVCA2"/>
    <property type="match status" value="1"/>
</dbReference>
<keyword evidence="5" id="KW-1185">Reference proteome</keyword>
<dbReference type="InterPro" id="IPR005645">
    <property type="entry name" value="FSH-like_dom"/>
</dbReference>
<keyword evidence="1" id="KW-0378">Hydrolase</keyword>
<accession>A0A9W4KJ47</accession>
<dbReference type="AlphaFoldDB" id="A0A9W4KJ47"/>
<gene>
    <name evidence="4" type="ORF">PEGY_LOCUS6695</name>
</gene>
<evidence type="ECO:0000256" key="2">
    <source>
        <dbReference type="SAM" id="MobiDB-lite"/>
    </source>
</evidence>
<dbReference type="SUPFAM" id="SSF53474">
    <property type="entry name" value="alpha/beta-Hydrolases"/>
    <property type="match status" value="1"/>
</dbReference>
<evidence type="ECO:0000256" key="1">
    <source>
        <dbReference type="ARBA" id="ARBA00022801"/>
    </source>
</evidence>
<dbReference type="Gene3D" id="3.40.50.1820">
    <property type="entry name" value="alpha/beta hydrolase"/>
    <property type="match status" value="1"/>
</dbReference>
<dbReference type="EMBL" id="CAJVRC010000872">
    <property type="protein sequence ID" value="CAG8902028.1"/>
    <property type="molecule type" value="Genomic_DNA"/>
</dbReference>
<dbReference type="InterPro" id="IPR029058">
    <property type="entry name" value="AB_hydrolase_fold"/>
</dbReference>
<dbReference type="PANTHER" id="PTHR48070">
    <property type="entry name" value="ESTERASE OVCA2"/>
    <property type="match status" value="1"/>
</dbReference>
<evidence type="ECO:0000313" key="4">
    <source>
        <dbReference type="EMBL" id="CAG8902028.1"/>
    </source>
</evidence>
<feature type="region of interest" description="Disordered" evidence="2">
    <location>
        <begin position="35"/>
        <end position="56"/>
    </location>
</feature>
<feature type="domain" description="Serine hydrolase" evidence="3">
    <location>
        <begin position="22"/>
        <end position="190"/>
    </location>
</feature>
<dbReference type="GO" id="GO:0005737">
    <property type="term" value="C:cytoplasm"/>
    <property type="evidence" value="ECO:0007669"/>
    <property type="project" value="TreeGrafter"/>
</dbReference>
<sequence>MRQYMEQTVLKTLQQDRTRQISSMEFYYPSGQLRADPENWNKDDDTRAWGHGDPETEHIQGLEESVQYVSDILERHGPFTGIMGFSTGAALASIVTSLLEKRRSICNFNMTRDHPSMEFAICMSGFQLAHPEYAPIYYPKIKTPILHVMGCLDPMIDPSRSLRLAKKCVNTEIYQFWGTHYVPRTRDFLKVFGRFVEGILIGRDDENDWESYE</sequence>
<evidence type="ECO:0000259" key="3">
    <source>
        <dbReference type="Pfam" id="PF03959"/>
    </source>
</evidence>
<organism evidence="4 5">
    <name type="scientific">Penicillium egyptiacum</name>
    <dbReference type="NCBI Taxonomy" id="1303716"/>
    <lineage>
        <taxon>Eukaryota</taxon>
        <taxon>Fungi</taxon>
        <taxon>Dikarya</taxon>
        <taxon>Ascomycota</taxon>
        <taxon>Pezizomycotina</taxon>
        <taxon>Eurotiomycetes</taxon>
        <taxon>Eurotiomycetidae</taxon>
        <taxon>Eurotiales</taxon>
        <taxon>Aspergillaceae</taxon>
        <taxon>Penicillium</taxon>
    </lineage>
</organism>
<dbReference type="InterPro" id="IPR050593">
    <property type="entry name" value="LovG"/>
</dbReference>
<dbReference type="OrthoDB" id="4332973at2759"/>
<dbReference type="GO" id="GO:0017000">
    <property type="term" value="P:antibiotic biosynthetic process"/>
    <property type="evidence" value="ECO:0007669"/>
    <property type="project" value="UniProtKB-ARBA"/>
</dbReference>
<comment type="caution">
    <text evidence="4">The sequence shown here is derived from an EMBL/GenBank/DDBJ whole genome shotgun (WGS) entry which is preliminary data.</text>
</comment>
<protein>
    <recommendedName>
        <fullName evidence="3">Serine hydrolase domain-containing protein</fullName>
    </recommendedName>
</protein>
<dbReference type="GO" id="GO:0016787">
    <property type="term" value="F:hydrolase activity"/>
    <property type="evidence" value="ECO:0007669"/>
    <property type="project" value="UniProtKB-KW"/>
</dbReference>
<dbReference type="Proteomes" id="UP001154252">
    <property type="component" value="Unassembled WGS sequence"/>
</dbReference>
<dbReference type="GO" id="GO:0072330">
    <property type="term" value="P:monocarboxylic acid biosynthetic process"/>
    <property type="evidence" value="ECO:0007669"/>
    <property type="project" value="UniProtKB-ARBA"/>
</dbReference>
<dbReference type="Pfam" id="PF03959">
    <property type="entry name" value="FSH1"/>
    <property type="match status" value="1"/>
</dbReference>
<proteinExistence type="predicted"/>
<dbReference type="GO" id="GO:0005634">
    <property type="term" value="C:nucleus"/>
    <property type="evidence" value="ECO:0007669"/>
    <property type="project" value="TreeGrafter"/>
</dbReference>